<accession>A0A2M4B0M1</accession>
<feature type="chain" id="PRO_5014663006" evidence="2">
    <location>
        <begin position="17"/>
        <end position="94"/>
    </location>
</feature>
<feature type="region of interest" description="Disordered" evidence="1">
    <location>
        <begin position="61"/>
        <end position="94"/>
    </location>
</feature>
<feature type="compositionally biased region" description="Basic and acidic residues" evidence="1">
    <location>
        <begin position="68"/>
        <end position="94"/>
    </location>
</feature>
<dbReference type="EMBL" id="GGFK01013273">
    <property type="protein sequence ID" value="MBW46594.1"/>
    <property type="molecule type" value="Transcribed_RNA"/>
</dbReference>
<organism evidence="3">
    <name type="scientific">Anopheles triannulatus</name>
    <dbReference type="NCBI Taxonomy" id="58253"/>
    <lineage>
        <taxon>Eukaryota</taxon>
        <taxon>Metazoa</taxon>
        <taxon>Ecdysozoa</taxon>
        <taxon>Arthropoda</taxon>
        <taxon>Hexapoda</taxon>
        <taxon>Insecta</taxon>
        <taxon>Pterygota</taxon>
        <taxon>Neoptera</taxon>
        <taxon>Endopterygota</taxon>
        <taxon>Diptera</taxon>
        <taxon>Nematocera</taxon>
        <taxon>Culicoidea</taxon>
        <taxon>Culicidae</taxon>
        <taxon>Anophelinae</taxon>
        <taxon>Anopheles</taxon>
    </lineage>
</organism>
<protein>
    <submittedName>
        <fullName evidence="3">Putative secreted protein</fullName>
    </submittedName>
</protein>
<dbReference type="AlphaFoldDB" id="A0A2M4B0M1"/>
<evidence type="ECO:0000256" key="2">
    <source>
        <dbReference type="SAM" id="SignalP"/>
    </source>
</evidence>
<sequence length="94" mass="10593">MAMMMMVVVVVNGVVANLEDSGATKRDRKRTESIRSRCAQFSTCYCIQTEGGCICWERDTKKKKRKKNEREPGKDPAGSRKLQLAKDEAISCPH</sequence>
<feature type="signal peptide" evidence="2">
    <location>
        <begin position="1"/>
        <end position="16"/>
    </location>
</feature>
<keyword evidence="2" id="KW-0732">Signal</keyword>
<proteinExistence type="predicted"/>
<name>A0A2M4B0M1_9DIPT</name>
<reference evidence="3" key="1">
    <citation type="submission" date="2018-01" db="EMBL/GenBank/DDBJ databases">
        <title>An insight into the sialome of Amazonian anophelines.</title>
        <authorList>
            <person name="Ribeiro J.M."/>
            <person name="Scarpassa V."/>
            <person name="Calvo E."/>
        </authorList>
    </citation>
    <scope>NUCLEOTIDE SEQUENCE</scope>
    <source>
        <tissue evidence="3">Salivary glands</tissue>
    </source>
</reference>
<evidence type="ECO:0000313" key="3">
    <source>
        <dbReference type="EMBL" id="MBW46594.1"/>
    </source>
</evidence>
<evidence type="ECO:0000256" key="1">
    <source>
        <dbReference type="SAM" id="MobiDB-lite"/>
    </source>
</evidence>